<dbReference type="SUPFAM" id="SSF55961">
    <property type="entry name" value="Bet v1-like"/>
    <property type="match status" value="1"/>
</dbReference>
<reference evidence="1 2" key="1">
    <citation type="submission" date="2024-09" db="EMBL/GenBank/DDBJ databases">
        <authorList>
            <person name="Lee S.D."/>
        </authorList>
    </citation>
    <scope>NUCLEOTIDE SEQUENCE [LARGE SCALE GENOMIC DNA]</scope>
    <source>
        <strain evidence="1 2">N8-3</strain>
    </source>
</reference>
<dbReference type="Pfam" id="PF10604">
    <property type="entry name" value="Polyketide_cyc2"/>
    <property type="match status" value="1"/>
</dbReference>
<dbReference type="RefSeq" id="WP_380543355.1">
    <property type="nucleotide sequence ID" value="NZ_JBHFAB010000032.1"/>
</dbReference>
<dbReference type="InterPro" id="IPR019587">
    <property type="entry name" value="Polyketide_cyclase/dehydratase"/>
</dbReference>
<proteinExistence type="predicted"/>
<name>A0ABV6W5G0_9ACTN</name>
<dbReference type="InterPro" id="IPR023393">
    <property type="entry name" value="START-like_dom_sf"/>
</dbReference>
<organism evidence="1 2">
    <name type="scientific">Streptacidiphilus cavernicola</name>
    <dbReference type="NCBI Taxonomy" id="3342716"/>
    <lineage>
        <taxon>Bacteria</taxon>
        <taxon>Bacillati</taxon>
        <taxon>Actinomycetota</taxon>
        <taxon>Actinomycetes</taxon>
        <taxon>Kitasatosporales</taxon>
        <taxon>Streptomycetaceae</taxon>
        <taxon>Streptacidiphilus</taxon>
    </lineage>
</organism>
<dbReference type="EMBL" id="JBHFAB010000032">
    <property type="protein sequence ID" value="MFC1421003.1"/>
    <property type="molecule type" value="Genomic_DNA"/>
</dbReference>
<keyword evidence="2" id="KW-1185">Reference proteome</keyword>
<dbReference type="Gene3D" id="3.30.530.20">
    <property type="match status" value="1"/>
</dbReference>
<accession>A0ABV6W5G0</accession>
<evidence type="ECO:0000313" key="1">
    <source>
        <dbReference type="EMBL" id="MFC1421003.1"/>
    </source>
</evidence>
<sequence>MTLEGPQRLHRLHRYRFVTVWDVPAPPERVYRVLADPRGYPLWWPEIREVRRIDAHSGRMRFRSLLPYELAVTAHEVRQDPAAGVLEARLTGDLEGTTRWTVTTRGDGGAVAVFDEDVEVHRPLMRRLAVPGRPAFRVNHSLMMTNGRKGLTHYLAVCAHTGIGLDQ</sequence>
<comment type="caution">
    <text evidence="1">The sequence shown here is derived from an EMBL/GenBank/DDBJ whole genome shotgun (WGS) entry which is preliminary data.</text>
</comment>
<evidence type="ECO:0000313" key="2">
    <source>
        <dbReference type="Proteomes" id="UP001592531"/>
    </source>
</evidence>
<dbReference type="Proteomes" id="UP001592531">
    <property type="component" value="Unassembled WGS sequence"/>
</dbReference>
<gene>
    <name evidence="1" type="ORF">ACEZDE_30820</name>
</gene>
<protein>
    <submittedName>
        <fullName evidence="1">SRPBCC family protein</fullName>
    </submittedName>
</protein>